<evidence type="ECO:0000256" key="7">
    <source>
        <dbReference type="HAMAP-Rule" id="MF_00227"/>
    </source>
</evidence>
<evidence type="ECO:0000256" key="6">
    <source>
        <dbReference type="ARBA" id="ARBA00022884"/>
    </source>
</evidence>
<dbReference type="PANTHER" id="PTHR33992">
    <property type="entry name" value="RIBONUCLEASE P PROTEIN COMPONENT"/>
    <property type="match status" value="1"/>
</dbReference>
<keyword evidence="6 7" id="KW-0694">RNA-binding</keyword>
<dbReference type="Pfam" id="PF00825">
    <property type="entry name" value="Ribonuclease_P"/>
    <property type="match status" value="1"/>
</dbReference>
<name>A0ABT9V9X2_9BACL</name>
<dbReference type="PROSITE" id="PS00648">
    <property type="entry name" value="RIBONUCLEASE_P"/>
    <property type="match status" value="1"/>
</dbReference>
<evidence type="ECO:0000256" key="4">
    <source>
        <dbReference type="ARBA" id="ARBA00022759"/>
    </source>
</evidence>
<comment type="catalytic activity">
    <reaction evidence="7">
        <text>Endonucleolytic cleavage of RNA, removing 5'-extranucleotides from tRNA precursor.</text>
        <dbReference type="EC" id="3.1.26.5"/>
    </reaction>
</comment>
<dbReference type="GO" id="GO:0004526">
    <property type="term" value="F:ribonuclease P activity"/>
    <property type="evidence" value="ECO:0007669"/>
    <property type="project" value="UniProtKB-EC"/>
</dbReference>
<keyword evidence="2 7" id="KW-0819">tRNA processing</keyword>
<keyword evidence="4 7" id="KW-0255">Endonuclease</keyword>
<dbReference type="EMBL" id="JAUSTU010000037">
    <property type="protein sequence ID" value="MDQ0157766.1"/>
    <property type="molecule type" value="Genomic_DNA"/>
</dbReference>
<comment type="similarity">
    <text evidence="7">Belongs to the RnpA family.</text>
</comment>
<dbReference type="NCBIfam" id="TIGR00188">
    <property type="entry name" value="rnpA"/>
    <property type="match status" value="1"/>
</dbReference>
<dbReference type="SUPFAM" id="SSF54211">
    <property type="entry name" value="Ribosomal protein S5 domain 2-like"/>
    <property type="match status" value="1"/>
</dbReference>
<dbReference type="HAMAP" id="MF_00227">
    <property type="entry name" value="RNase_P"/>
    <property type="match status" value="1"/>
</dbReference>
<keyword evidence="5 7" id="KW-0378">Hydrolase</keyword>
<dbReference type="Gene3D" id="3.30.230.10">
    <property type="match status" value="1"/>
</dbReference>
<dbReference type="Proteomes" id="UP001231362">
    <property type="component" value="Unassembled WGS sequence"/>
</dbReference>
<organism evidence="9 10">
    <name type="scientific">Anoxybacillus andreesenii</name>
    <dbReference type="NCBI Taxonomy" id="1325932"/>
    <lineage>
        <taxon>Bacteria</taxon>
        <taxon>Bacillati</taxon>
        <taxon>Bacillota</taxon>
        <taxon>Bacilli</taxon>
        <taxon>Bacillales</taxon>
        <taxon>Anoxybacillaceae</taxon>
        <taxon>Anoxybacillus</taxon>
    </lineage>
</organism>
<dbReference type="InterPro" id="IPR014721">
    <property type="entry name" value="Ribsml_uS5_D2-typ_fold_subgr"/>
</dbReference>
<sequence>MKKEYRVKKNKDFQEIFKKGKSFANRQFVVYSLKKPGQAHFRIGLSVSKRLGNAVKRNQIKRYIRQAFHELEDDLQQEYDYIIIARKPAATMDFFEIKGSLVHVLKLSKVLKVRKALSKSEQ</sequence>
<dbReference type="InterPro" id="IPR000100">
    <property type="entry name" value="RNase_P"/>
</dbReference>
<protein>
    <recommendedName>
        <fullName evidence="7 8">Ribonuclease P protein component</fullName>
        <shortName evidence="7">RNase P protein</shortName>
        <shortName evidence="7">RNaseP protein</shortName>
        <ecNumber evidence="7 8">3.1.26.5</ecNumber>
    </recommendedName>
    <alternativeName>
        <fullName evidence="7">Protein C5</fullName>
    </alternativeName>
</protein>
<dbReference type="InterPro" id="IPR020568">
    <property type="entry name" value="Ribosomal_Su5_D2-typ_SF"/>
</dbReference>
<dbReference type="PANTHER" id="PTHR33992:SF1">
    <property type="entry name" value="RIBONUCLEASE P PROTEIN COMPONENT"/>
    <property type="match status" value="1"/>
</dbReference>
<evidence type="ECO:0000256" key="5">
    <source>
        <dbReference type="ARBA" id="ARBA00022801"/>
    </source>
</evidence>
<evidence type="ECO:0000256" key="1">
    <source>
        <dbReference type="ARBA" id="ARBA00002663"/>
    </source>
</evidence>
<dbReference type="InterPro" id="IPR020539">
    <property type="entry name" value="RNase_P_CS"/>
</dbReference>
<evidence type="ECO:0000313" key="10">
    <source>
        <dbReference type="Proteomes" id="UP001231362"/>
    </source>
</evidence>
<dbReference type="RefSeq" id="WP_307152208.1">
    <property type="nucleotide sequence ID" value="NZ_JAUSTU010000037.1"/>
</dbReference>
<evidence type="ECO:0000313" key="9">
    <source>
        <dbReference type="EMBL" id="MDQ0157766.1"/>
    </source>
</evidence>
<reference evidence="9 10" key="1">
    <citation type="submission" date="2023-07" db="EMBL/GenBank/DDBJ databases">
        <title>Genomic Encyclopedia of Type Strains, Phase IV (KMG-IV): sequencing the most valuable type-strain genomes for metagenomic binning, comparative biology and taxonomic classification.</title>
        <authorList>
            <person name="Goeker M."/>
        </authorList>
    </citation>
    <scope>NUCLEOTIDE SEQUENCE [LARGE SCALE GENOMIC DNA]</scope>
    <source>
        <strain evidence="9 10">DSM 23948</strain>
    </source>
</reference>
<evidence type="ECO:0000256" key="2">
    <source>
        <dbReference type="ARBA" id="ARBA00022694"/>
    </source>
</evidence>
<comment type="function">
    <text evidence="1 7">RNaseP catalyzes the removal of the 5'-leader sequence from pre-tRNA to produce the mature 5'-terminus. It can also cleave other RNA substrates such as 4.5S RNA. The protein component plays an auxiliary but essential role in vivo by binding to the 5'-leader sequence and broadening the substrate specificity of the ribozyme.</text>
</comment>
<accession>A0ABT9V9X2</accession>
<keyword evidence="10" id="KW-1185">Reference proteome</keyword>
<proteinExistence type="inferred from homology"/>
<keyword evidence="3 7" id="KW-0540">Nuclease</keyword>
<comment type="caution">
    <text evidence="9">The sequence shown here is derived from an EMBL/GenBank/DDBJ whole genome shotgun (WGS) entry which is preliminary data.</text>
</comment>
<gene>
    <name evidence="7" type="primary">rnpA</name>
    <name evidence="9" type="ORF">J2S07_004116</name>
</gene>
<evidence type="ECO:0000256" key="8">
    <source>
        <dbReference type="NCBIfam" id="TIGR00188"/>
    </source>
</evidence>
<dbReference type="EC" id="3.1.26.5" evidence="7 8"/>
<evidence type="ECO:0000256" key="3">
    <source>
        <dbReference type="ARBA" id="ARBA00022722"/>
    </source>
</evidence>
<comment type="subunit">
    <text evidence="7">Consists of a catalytic RNA component (M1 or rnpB) and a protein subunit.</text>
</comment>